<sequence length="82" mass="9358">MVLFPEIPGIVVLFFWLLVLVVLAVLIDGILKYGNKFIEAQAKQQIASSEEIETKIELMIQRMQVIENKVDKINTILEKVSD</sequence>
<evidence type="ECO:0000313" key="2">
    <source>
        <dbReference type="EMBL" id="KCZ73118.1"/>
    </source>
</evidence>
<accession>A0A062V999</accession>
<dbReference type="EMBL" id="JMIY01000001">
    <property type="protein sequence ID" value="KCZ73118.1"/>
    <property type="molecule type" value="Genomic_DNA"/>
</dbReference>
<keyword evidence="3" id="KW-1185">Reference proteome</keyword>
<protein>
    <submittedName>
        <fullName evidence="2">Uncharacterized protein</fullName>
    </submittedName>
</protein>
<organism evidence="2 3">
    <name type="scientific">Candidatus Methanoperedens nitratireducens</name>
    <dbReference type="NCBI Taxonomy" id="1392998"/>
    <lineage>
        <taxon>Archaea</taxon>
        <taxon>Methanobacteriati</taxon>
        <taxon>Methanobacteriota</taxon>
        <taxon>Stenosarchaea group</taxon>
        <taxon>Methanomicrobia</taxon>
        <taxon>Methanosarcinales</taxon>
        <taxon>ANME-2 cluster</taxon>
        <taxon>Candidatus Methanoperedentaceae</taxon>
        <taxon>Candidatus Methanoperedens</taxon>
    </lineage>
</organism>
<keyword evidence="1" id="KW-1133">Transmembrane helix</keyword>
<keyword evidence="1" id="KW-0472">Membrane</keyword>
<name>A0A062V999_9EURY</name>
<gene>
    <name evidence="2" type="ORF">ANME2D_00177</name>
</gene>
<reference evidence="2 3" key="1">
    <citation type="journal article" date="2013" name="Nature">
        <title>Anaerobic oxidation of methane coupled to nitrate reduction in a novel archaeal lineage.</title>
        <authorList>
            <person name="Haroon M.F."/>
            <person name="Hu S."/>
            <person name="Shi Y."/>
            <person name="Imelfort M."/>
            <person name="Keller J."/>
            <person name="Hugenholtz P."/>
            <person name="Yuan Z."/>
            <person name="Tyson G.W."/>
        </authorList>
    </citation>
    <scope>NUCLEOTIDE SEQUENCE [LARGE SCALE GENOMIC DNA]</scope>
    <source>
        <strain evidence="2 3">ANME-2d</strain>
    </source>
</reference>
<evidence type="ECO:0000256" key="1">
    <source>
        <dbReference type="SAM" id="Phobius"/>
    </source>
</evidence>
<keyword evidence="1" id="KW-0812">Transmembrane</keyword>
<dbReference type="Proteomes" id="UP000027153">
    <property type="component" value="Unassembled WGS sequence"/>
</dbReference>
<proteinExistence type="predicted"/>
<comment type="caution">
    <text evidence="2">The sequence shown here is derived from an EMBL/GenBank/DDBJ whole genome shotgun (WGS) entry which is preliminary data.</text>
</comment>
<dbReference type="RefSeq" id="WP_048088303.1">
    <property type="nucleotide sequence ID" value="NZ_JMIY01000001.1"/>
</dbReference>
<evidence type="ECO:0000313" key="3">
    <source>
        <dbReference type="Proteomes" id="UP000027153"/>
    </source>
</evidence>
<dbReference type="AlphaFoldDB" id="A0A062V999"/>
<feature type="transmembrane region" description="Helical" evidence="1">
    <location>
        <begin position="6"/>
        <end position="27"/>
    </location>
</feature>